<evidence type="ECO:0000313" key="1">
    <source>
        <dbReference type="EMBL" id="QRG10265.1"/>
    </source>
</evidence>
<dbReference type="RefSeq" id="WP_203197135.1">
    <property type="nucleotide sequence ID" value="NZ_CP063365.1"/>
</dbReference>
<gene>
    <name evidence="1" type="ORF">EZH22_30985</name>
</gene>
<name>A0A974PW35_9HYPH</name>
<keyword evidence="1" id="KW-0614">Plasmid</keyword>
<dbReference type="EMBL" id="CP063365">
    <property type="protein sequence ID" value="QRG10265.1"/>
    <property type="molecule type" value="Genomic_DNA"/>
</dbReference>
<evidence type="ECO:0000313" key="2">
    <source>
        <dbReference type="Proteomes" id="UP000596427"/>
    </source>
</evidence>
<dbReference type="Proteomes" id="UP000596427">
    <property type="component" value="Plasmid unnamed3"/>
</dbReference>
<keyword evidence="2" id="KW-1185">Reference proteome</keyword>
<protein>
    <submittedName>
        <fullName evidence="1">Uncharacterized protein</fullName>
    </submittedName>
</protein>
<proteinExistence type="predicted"/>
<reference evidence="1 2" key="1">
    <citation type="submission" date="2020-10" db="EMBL/GenBank/DDBJ databases">
        <title>Degradation of 1,4-Dioxane by Xanthobacter sp. YN2, via a Novel Group-2 Soluble Di-Iron Monooxygenase.</title>
        <authorList>
            <person name="Ma F."/>
            <person name="Wang Y."/>
            <person name="Yang J."/>
            <person name="Guo H."/>
            <person name="Su D."/>
            <person name="Yu L."/>
        </authorList>
    </citation>
    <scope>NUCLEOTIDE SEQUENCE [LARGE SCALE GENOMIC DNA]</scope>
    <source>
        <strain evidence="1 2">YN2</strain>
        <plasmid evidence="1 2">unnamed3</plasmid>
    </source>
</reference>
<dbReference type="KEGG" id="xdi:EZH22_30985"/>
<sequence>MLKLSLPREFAPPMLEPGSSLAQTVMLDMARERAMSMWKTHMNALEATVRRADAALAVAADPDAPMTQRQEAMGRARGYKQHLDTQWAGVQQQSIPEVERLFRDLATGISGPALEDSIGRLVADLQAPENLLNFEETFATVEAALLVARRKPEPEPGYDAEYEVPRGFAAPTPY</sequence>
<dbReference type="AlphaFoldDB" id="A0A974PW35"/>
<geneLocation type="plasmid" evidence="1 2">
    <name>unnamed3</name>
</geneLocation>
<accession>A0A974PW35</accession>
<organism evidence="1 2">
    <name type="scientific">Xanthobacter dioxanivorans</name>
    <dbReference type="NCBI Taxonomy" id="2528964"/>
    <lineage>
        <taxon>Bacteria</taxon>
        <taxon>Pseudomonadati</taxon>
        <taxon>Pseudomonadota</taxon>
        <taxon>Alphaproteobacteria</taxon>
        <taxon>Hyphomicrobiales</taxon>
        <taxon>Xanthobacteraceae</taxon>
        <taxon>Xanthobacter</taxon>
    </lineage>
</organism>